<keyword evidence="4" id="KW-1003">Cell membrane</keyword>
<evidence type="ECO:0000256" key="12">
    <source>
        <dbReference type="SAM" id="Phobius"/>
    </source>
</evidence>
<comment type="caution">
    <text evidence="16">The sequence shown here is derived from an EMBL/GenBank/DDBJ whole genome shotgun (WGS) entry which is preliminary data.</text>
</comment>
<evidence type="ECO:0000259" key="14">
    <source>
        <dbReference type="PROSITE" id="PS50110"/>
    </source>
</evidence>
<evidence type="ECO:0000313" key="17">
    <source>
        <dbReference type="Proteomes" id="UP001243009"/>
    </source>
</evidence>
<dbReference type="Gene3D" id="2.10.70.100">
    <property type="match status" value="1"/>
</dbReference>
<comment type="subcellular location">
    <subcellularLocation>
        <location evidence="2">Cell membrane</location>
        <topology evidence="2">Multi-pass membrane protein</topology>
    </subcellularLocation>
</comment>
<feature type="modified residue" description="4-aspartylphosphate" evidence="11">
    <location>
        <position position="955"/>
    </location>
</feature>
<dbReference type="InterPro" id="IPR005467">
    <property type="entry name" value="His_kinase_dom"/>
</dbReference>
<evidence type="ECO:0000256" key="5">
    <source>
        <dbReference type="ARBA" id="ARBA00022553"/>
    </source>
</evidence>
<dbReference type="PROSITE" id="PS50885">
    <property type="entry name" value="HAMP"/>
    <property type="match status" value="1"/>
</dbReference>
<feature type="domain" description="HAMP" evidence="15">
    <location>
        <begin position="325"/>
        <end position="381"/>
    </location>
</feature>
<dbReference type="InterPro" id="IPR036097">
    <property type="entry name" value="HisK_dim/P_sf"/>
</dbReference>
<evidence type="ECO:0000256" key="6">
    <source>
        <dbReference type="ARBA" id="ARBA00022679"/>
    </source>
</evidence>
<dbReference type="InterPro" id="IPR013656">
    <property type="entry name" value="PAS_4"/>
</dbReference>
<dbReference type="Gene3D" id="3.40.50.2300">
    <property type="match status" value="1"/>
</dbReference>
<evidence type="ECO:0000256" key="2">
    <source>
        <dbReference type="ARBA" id="ARBA00004651"/>
    </source>
</evidence>
<feature type="transmembrane region" description="Helical" evidence="12">
    <location>
        <begin position="30"/>
        <end position="51"/>
    </location>
</feature>
<keyword evidence="16" id="KW-0547">Nucleotide-binding</keyword>
<dbReference type="InterPro" id="IPR001789">
    <property type="entry name" value="Sig_transdc_resp-reg_receiver"/>
</dbReference>
<feature type="domain" description="Response regulatory" evidence="14">
    <location>
        <begin position="905"/>
        <end position="1024"/>
    </location>
</feature>
<dbReference type="InterPro" id="IPR035965">
    <property type="entry name" value="PAS-like_dom_sf"/>
</dbReference>
<dbReference type="Gene3D" id="3.30.450.20">
    <property type="entry name" value="PAS domain"/>
    <property type="match status" value="4"/>
</dbReference>
<keyword evidence="8" id="KW-0418">Kinase</keyword>
<evidence type="ECO:0000313" key="16">
    <source>
        <dbReference type="EMBL" id="MDO9712174.1"/>
    </source>
</evidence>
<dbReference type="Proteomes" id="UP001243009">
    <property type="component" value="Unassembled WGS sequence"/>
</dbReference>
<evidence type="ECO:0000256" key="7">
    <source>
        <dbReference type="ARBA" id="ARBA00022692"/>
    </source>
</evidence>
<dbReference type="SUPFAM" id="SSF52172">
    <property type="entry name" value="CheY-like"/>
    <property type="match status" value="1"/>
</dbReference>
<feature type="transmembrane region" description="Helical" evidence="12">
    <location>
        <begin position="304"/>
        <end position="324"/>
    </location>
</feature>
<dbReference type="CDD" id="cd18773">
    <property type="entry name" value="PDC1_HK_sensor"/>
    <property type="match status" value="1"/>
</dbReference>
<evidence type="ECO:0000256" key="3">
    <source>
        <dbReference type="ARBA" id="ARBA00012438"/>
    </source>
</evidence>
<dbReference type="SMART" id="SM00388">
    <property type="entry name" value="HisKA"/>
    <property type="match status" value="1"/>
</dbReference>
<dbReference type="InterPro" id="IPR036890">
    <property type="entry name" value="HATPase_C_sf"/>
</dbReference>
<dbReference type="SMART" id="SM00448">
    <property type="entry name" value="REC"/>
    <property type="match status" value="1"/>
</dbReference>
<keyword evidence="10 12" id="KW-0472">Membrane</keyword>
<dbReference type="Pfam" id="PF08448">
    <property type="entry name" value="PAS_4"/>
    <property type="match status" value="1"/>
</dbReference>
<dbReference type="Pfam" id="PF00072">
    <property type="entry name" value="Response_reg"/>
    <property type="match status" value="1"/>
</dbReference>
<dbReference type="CDD" id="cd18774">
    <property type="entry name" value="PDC2_HK_sensor"/>
    <property type="match status" value="1"/>
</dbReference>
<evidence type="ECO:0000256" key="11">
    <source>
        <dbReference type="PROSITE-ProRule" id="PRU00169"/>
    </source>
</evidence>
<dbReference type="InterPro" id="IPR004358">
    <property type="entry name" value="Sig_transdc_His_kin-like_C"/>
</dbReference>
<dbReference type="EC" id="2.7.13.3" evidence="3"/>
<dbReference type="InterPro" id="IPR003660">
    <property type="entry name" value="HAMP_dom"/>
</dbReference>
<feature type="domain" description="Histidine kinase" evidence="13">
    <location>
        <begin position="662"/>
        <end position="883"/>
    </location>
</feature>
<dbReference type="PROSITE" id="PS50109">
    <property type="entry name" value="HIS_KIN"/>
    <property type="match status" value="1"/>
</dbReference>
<accession>A0ABT9E7L5</accession>
<keyword evidence="7 12" id="KW-0812">Transmembrane</keyword>
<proteinExistence type="predicted"/>
<comment type="catalytic activity">
    <reaction evidence="1">
        <text>ATP + protein L-histidine = ADP + protein N-phospho-L-histidine.</text>
        <dbReference type="EC" id="2.7.13.3"/>
    </reaction>
</comment>
<reference evidence="16 17" key="1">
    <citation type="submission" date="2023-08" db="EMBL/GenBank/DDBJ databases">
        <title>The draft genome sequence of Paracraurococcus sp. LOR1-02.</title>
        <authorList>
            <person name="Kingkaew E."/>
            <person name="Tanasupawat S."/>
        </authorList>
    </citation>
    <scope>NUCLEOTIDE SEQUENCE [LARGE SCALE GENOMIC DNA]</scope>
    <source>
        <strain evidence="16 17">LOR1-02</strain>
    </source>
</reference>
<gene>
    <name evidence="16" type="ORF">Q7A36_27775</name>
</gene>
<dbReference type="GO" id="GO:0005524">
    <property type="term" value="F:ATP binding"/>
    <property type="evidence" value="ECO:0007669"/>
    <property type="project" value="UniProtKB-KW"/>
</dbReference>
<dbReference type="InterPro" id="IPR033479">
    <property type="entry name" value="dCache_1"/>
</dbReference>
<sequence>MTPPHDLLSPTPASDPSVPPPAFAWRLRTLLLGLAAALLLPTLLLAGAAIWQAASGQRQAAENRLRDTAQGLALALDREVAGVVAALTAYATSPAFTAAGGGPDLAVLDAQARRIAASLGANIFLGRPDGSRLLTTRQPPGAPLPPLNSTALVERVFATGRPAVGDLVTGSVSGAPSVSIGVPVRGADGAVAMVAGASFEADQIRALLLRQGLPPGSFAAMTDAADVVVARSDALHDRLVGQHLPPENTARFAGRMAGTYRATALDGTERLFAFHAVPSAPGWTMAVAQPAAEFAAGWRALLDGLALGGLLALLLGSALALLAARPILRPVEALRIHARAVAQGIGETGGAARLPPARVAELEDLRQGFAAAESALRAREAEFAQALEATADGVLILDRDWRVVFLSRRGAALLTGGRDLAGEVLWDVFPEAVGGPFRQAYHRSMTARVSATADAFYAPLGRHFEAESHPRSPEGIIVFFRDVTERRAAAARLAESEARLRMALQAGQVGTFDWDIRSGGLDWDARTRAFWGVAPDIPLTIETFYAGLDPEDVPRLEAIIAAALDPAGDGAFRAEYRVVALANAQERHLIAHGQVLFEAGRAVRMLGTVVDVTAQRQATEILAREAEQLGRLAEERGRALVESEARLAEAARMEALGRLAGGIAHDFNNVLQAVQGGLKLAERRLPPEAGAARRYLTMALDATQRGAAVTGRLLSFARRGELRAEPVAAAPLLESLAEMLRHTLGPDLTLRVEVSLGLPPLLADRAQLEAVLVNLANNARDAMPRGGTLRLRAEAMPPATLRPPGLPPGRWQRLSVQDEGEGMPPEVLARVTEPFFTTKPRGQGTGLGLAMARSFAEQSGGALAIESAPGQGTTVALWLPEAPAGQADGGGTPDAAARAGGAGALVLLVEDEPQVREVLAAGLAEHGFRVEAAPDGAAAVAMLQAGLRPEAVLTDLAMPGGLDGLAMLRELRRILPRLPAVLLTGHAEEAAPEQVPDADRAGPFALLRKPAGPELLAARLAAVIGQAERQRAPAG</sequence>
<dbReference type="SUPFAM" id="SSF55874">
    <property type="entry name" value="ATPase domain of HSP90 chaperone/DNA topoisomerase II/histidine kinase"/>
    <property type="match status" value="1"/>
</dbReference>
<protein>
    <recommendedName>
        <fullName evidence="3">histidine kinase</fullName>
        <ecNumber evidence="3">2.7.13.3</ecNumber>
    </recommendedName>
</protein>
<keyword evidence="9 12" id="KW-1133">Transmembrane helix</keyword>
<evidence type="ECO:0000256" key="10">
    <source>
        <dbReference type="ARBA" id="ARBA00023136"/>
    </source>
</evidence>
<dbReference type="InterPro" id="IPR003661">
    <property type="entry name" value="HisK_dim/P_dom"/>
</dbReference>
<dbReference type="SUPFAM" id="SSF47384">
    <property type="entry name" value="Homodimeric domain of signal transducing histidine kinase"/>
    <property type="match status" value="1"/>
</dbReference>
<evidence type="ECO:0000256" key="4">
    <source>
        <dbReference type="ARBA" id="ARBA00022475"/>
    </source>
</evidence>
<evidence type="ECO:0000256" key="1">
    <source>
        <dbReference type="ARBA" id="ARBA00000085"/>
    </source>
</evidence>
<evidence type="ECO:0000256" key="9">
    <source>
        <dbReference type="ARBA" id="ARBA00022989"/>
    </source>
</evidence>
<dbReference type="SMART" id="SM00387">
    <property type="entry name" value="HATPase_c"/>
    <property type="match status" value="1"/>
</dbReference>
<dbReference type="InterPro" id="IPR000014">
    <property type="entry name" value="PAS"/>
</dbReference>
<evidence type="ECO:0000259" key="13">
    <source>
        <dbReference type="PROSITE" id="PS50109"/>
    </source>
</evidence>
<dbReference type="SUPFAM" id="SSF55785">
    <property type="entry name" value="PYP-like sensor domain (PAS domain)"/>
    <property type="match status" value="2"/>
</dbReference>
<dbReference type="EMBL" id="JAUTWS010000041">
    <property type="protein sequence ID" value="MDO9712174.1"/>
    <property type="molecule type" value="Genomic_DNA"/>
</dbReference>
<evidence type="ECO:0000259" key="15">
    <source>
        <dbReference type="PROSITE" id="PS50885"/>
    </source>
</evidence>
<dbReference type="Gene3D" id="1.10.287.130">
    <property type="match status" value="1"/>
</dbReference>
<dbReference type="PANTHER" id="PTHR43065">
    <property type="entry name" value="SENSOR HISTIDINE KINASE"/>
    <property type="match status" value="1"/>
</dbReference>
<dbReference type="Pfam" id="PF02518">
    <property type="entry name" value="HATPase_c"/>
    <property type="match status" value="1"/>
</dbReference>
<dbReference type="InterPro" id="IPR003594">
    <property type="entry name" value="HATPase_dom"/>
</dbReference>
<keyword evidence="5 11" id="KW-0597">Phosphoprotein</keyword>
<evidence type="ECO:0000256" key="8">
    <source>
        <dbReference type="ARBA" id="ARBA00022777"/>
    </source>
</evidence>
<keyword evidence="17" id="KW-1185">Reference proteome</keyword>
<dbReference type="RefSeq" id="WP_305107029.1">
    <property type="nucleotide sequence ID" value="NZ_JAUTWS010000041.1"/>
</dbReference>
<name>A0ABT9E7L5_9PROT</name>
<dbReference type="Pfam" id="PF02743">
    <property type="entry name" value="dCache_1"/>
    <property type="match status" value="1"/>
</dbReference>
<dbReference type="Gene3D" id="3.30.565.10">
    <property type="entry name" value="Histidine kinase-like ATPase, C-terminal domain"/>
    <property type="match status" value="1"/>
</dbReference>
<dbReference type="PANTHER" id="PTHR43065:SF42">
    <property type="entry name" value="TWO-COMPONENT SENSOR PPRA"/>
    <property type="match status" value="1"/>
</dbReference>
<keyword evidence="6" id="KW-0808">Transferase</keyword>
<dbReference type="PROSITE" id="PS50110">
    <property type="entry name" value="RESPONSE_REGULATORY"/>
    <property type="match status" value="1"/>
</dbReference>
<dbReference type="InterPro" id="IPR011006">
    <property type="entry name" value="CheY-like_superfamily"/>
</dbReference>
<keyword evidence="16" id="KW-0067">ATP-binding</keyword>
<dbReference type="CDD" id="cd00130">
    <property type="entry name" value="PAS"/>
    <property type="match status" value="1"/>
</dbReference>
<dbReference type="SMART" id="SM00091">
    <property type="entry name" value="PAS"/>
    <property type="match status" value="2"/>
</dbReference>
<dbReference type="PRINTS" id="PR00344">
    <property type="entry name" value="BCTRLSENSOR"/>
</dbReference>
<organism evidence="16 17">
    <name type="scientific">Paracraurococcus lichenis</name>
    <dbReference type="NCBI Taxonomy" id="3064888"/>
    <lineage>
        <taxon>Bacteria</taxon>
        <taxon>Pseudomonadati</taxon>
        <taxon>Pseudomonadota</taxon>
        <taxon>Alphaproteobacteria</taxon>
        <taxon>Acetobacterales</taxon>
        <taxon>Roseomonadaceae</taxon>
        <taxon>Paracraurococcus</taxon>
    </lineage>
</organism>